<reference evidence="2" key="1">
    <citation type="submission" date="2015-06" db="EMBL/GenBank/DDBJ databases">
        <title>High-throughput detection of wild bee species with mitogenome skimming and resequencing (mt-S/R).</title>
        <authorList>
            <person name="Tang M."/>
            <person name="Hardman C."/>
            <person name="Ji Y."/>
            <person name="Meng G."/>
            <person name="Liu S."/>
            <person name="Tan M."/>
            <person name="Yang S."/>
            <person name="Yang C."/>
            <person name="Moss E."/>
            <person name="Nevard T."/>
            <person name="Potts S.G."/>
            <person name="Zhou X."/>
            <person name="Yu D.W."/>
        </authorList>
    </citation>
    <scope>NUCLEOTIDE SEQUENCE</scope>
</reference>
<sequence>MMPINWLMVFFMCLFCLIMLIILINSLILIFKMKDKKNFLDFLNKKWKWFW</sequence>
<evidence type="ECO:0000256" key="1">
    <source>
        <dbReference type="SAM" id="Phobius"/>
    </source>
</evidence>
<dbReference type="AlphaFoldDB" id="A0A0S2LT28"/>
<keyword evidence="1" id="KW-0472">Membrane</keyword>
<evidence type="ECO:0000313" key="2">
    <source>
        <dbReference type="EMBL" id="ALO64536.1"/>
    </source>
</evidence>
<name>A0A0S2LT28_BOMPA</name>
<protein>
    <submittedName>
        <fullName evidence="2">ATP synthase F0 subunit 8</fullName>
    </submittedName>
</protein>
<geneLocation type="mitochondrion" evidence="2"/>
<keyword evidence="2" id="KW-0496">Mitochondrion</keyword>
<keyword evidence="1" id="KW-1133">Transmembrane helix</keyword>
<organism evidence="2">
    <name type="scientific">Bombus pascuorum</name>
    <name type="common">Common carder bumblebee</name>
    <name type="synonym">Apis pascuorum</name>
    <dbReference type="NCBI Taxonomy" id="65598"/>
    <lineage>
        <taxon>Eukaryota</taxon>
        <taxon>Metazoa</taxon>
        <taxon>Ecdysozoa</taxon>
        <taxon>Arthropoda</taxon>
        <taxon>Hexapoda</taxon>
        <taxon>Insecta</taxon>
        <taxon>Pterygota</taxon>
        <taxon>Neoptera</taxon>
        <taxon>Endopterygota</taxon>
        <taxon>Hymenoptera</taxon>
        <taxon>Apocrita</taxon>
        <taxon>Aculeata</taxon>
        <taxon>Apoidea</taxon>
        <taxon>Anthophila</taxon>
        <taxon>Apidae</taxon>
        <taxon>Bombus</taxon>
        <taxon>Thoracobombus</taxon>
    </lineage>
</organism>
<dbReference type="EMBL" id="KT164630">
    <property type="protein sequence ID" value="ALO64536.1"/>
    <property type="molecule type" value="Genomic_DNA"/>
</dbReference>
<feature type="transmembrane region" description="Helical" evidence="1">
    <location>
        <begin position="6"/>
        <end position="31"/>
    </location>
</feature>
<accession>A0A0S2LT28</accession>
<keyword evidence="1" id="KW-0812">Transmembrane</keyword>
<proteinExistence type="predicted"/>
<gene>
    <name evidence="2" type="primary">ATP8</name>
</gene>